<organism evidence="2 3">
    <name type="scientific">Microbulbifer rhizosphaerae</name>
    <dbReference type="NCBI Taxonomy" id="1562603"/>
    <lineage>
        <taxon>Bacteria</taxon>
        <taxon>Pseudomonadati</taxon>
        <taxon>Pseudomonadota</taxon>
        <taxon>Gammaproteobacteria</taxon>
        <taxon>Cellvibrionales</taxon>
        <taxon>Microbulbiferaceae</taxon>
        <taxon>Microbulbifer</taxon>
    </lineage>
</organism>
<evidence type="ECO:0000313" key="3">
    <source>
        <dbReference type="Proteomes" id="UP000535937"/>
    </source>
</evidence>
<reference evidence="2 3" key="1">
    <citation type="submission" date="2020-08" db="EMBL/GenBank/DDBJ databases">
        <title>Genomic Encyclopedia of Type Strains, Phase III (KMG-III): the genomes of soil and plant-associated and newly described type strains.</title>
        <authorList>
            <person name="Whitman W."/>
        </authorList>
    </citation>
    <scope>NUCLEOTIDE SEQUENCE [LARGE SCALE GENOMIC DNA]</scope>
    <source>
        <strain evidence="2 3">CECT 8799</strain>
    </source>
</reference>
<dbReference type="Proteomes" id="UP000535937">
    <property type="component" value="Unassembled WGS sequence"/>
</dbReference>
<feature type="region of interest" description="Disordered" evidence="1">
    <location>
        <begin position="28"/>
        <end position="66"/>
    </location>
</feature>
<proteinExistence type="predicted"/>
<evidence type="ECO:0000256" key="1">
    <source>
        <dbReference type="SAM" id="MobiDB-lite"/>
    </source>
</evidence>
<dbReference type="EMBL" id="JACHWZ010000004">
    <property type="protein sequence ID" value="MBB3060412.1"/>
    <property type="molecule type" value="Genomic_DNA"/>
</dbReference>
<dbReference type="AlphaFoldDB" id="A0A7W4WB21"/>
<sequence length="66" mass="6391">MAAIDVSSVLSGIPIAAMGRSYSRLAAGGPAARMPSWSSAFPGALSPGPSPPAPLPQAGEGSIKTA</sequence>
<protein>
    <submittedName>
        <fullName evidence="2">Uncharacterized protein</fullName>
    </submittedName>
</protein>
<accession>A0A7W4WB21</accession>
<gene>
    <name evidence="2" type="ORF">FHS09_001227</name>
</gene>
<name>A0A7W4WB21_9GAMM</name>
<keyword evidence="3" id="KW-1185">Reference proteome</keyword>
<comment type="caution">
    <text evidence="2">The sequence shown here is derived from an EMBL/GenBank/DDBJ whole genome shotgun (WGS) entry which is preliminary data.</text>
</comment>
<evidence type="ECO:0000313" key="2">
    <source>
        <dbReference type="EMBL" id="MBB3060412.1"/>
    </source>
</evidence>